<gene>
    <name evidence="8" type="ORF">ACHAWO_002689</name>
</gene>
<dbReference type="GO" id="GO:0005524">
    <property type="term" value="F:ATP binding"/>
    <property type="evidence" value="ECO:0007669"/>
    <property type="project" value="UniProtKB-UniRule"/>
</dbReference>
<evidence type="ECO:0000256" key="4">
    <source>
        <dbReference type="PROSITE-ProRule" id="PRU10141"/>
    </source>
</evidence>
<proteinExistence type="inferred from homology"/>
<evidence type="ECO:0008006" key="10">
    <source>
        <dbReference type="Google" id="ProtNLM"/>
    </source>
</evidence>
<accession>A0ABD3NB42</accession>
<dbReference type="AlphaFoldDB" id="A0ABD3NB42"/>
<keyword evidence="1 4" id="KW-0547">Nucleotide-binding</keyword>
<comment type="similarity">
    <text evidence="3">Belongs to the protein kinase superfamily. Ser/Thr protein kinase family. CDPK subfamily.</text>
</comment>
<dbReference type="EMBL" id="JALLPJ020001258">
    <property type="protein sequence ID" value="KAL3772859.1"/>
    <property type="molecule type" value="Genomic_DNA"/>
</dbReference>
<dbReference type="InterPro" id="IPR011009">
    <property type="entry name" value="Kinase-like_dom_sf"/>
</dbReference>
<organism evidence="8 9">
    <name type="scientific">Cyclotella atomus</name>
    <dbReference type="NCBI Taxonomy" id="382360"/>
    <lineage>
        <taxon>Eukaryota</taxon>
        <taxon>Sar</taxon>
        <taxon>Stramenopiles</taxon>
        <taxon>Ochrophyta</taxon>
        <taxon>Bacillariophyta</taxon>
        <taxon>Coscinodiscophyceae</taxon>
        <taxon>Thalassiosirophycidae</taxon>
        <taxon>Stephanodiscales</taxon>
        <taxon>Stephanodiscaceae</taxon>
        <taxon>Cyclotella</taxon>
    </lineage>
</organism>
<evidence type="ECO:0000256" key="2">
    <source>
        <dbReference type="ARBA" id="ARBA00022840"/>
    </source>
</evidence>
<evidence type="ECO:0000259" key="7">
    <source>
        <dbReference type="PROSITE" id="PS50222"/>
    </source>
</evidence>
<dbReference type="Gene3D" id="1.10.510.10">
    <property type="entry name" value="Transferase(Phosphotransferase) domain 1"/>
    <property type="match status" value="2"/>
</dbReference>
<dbReference type="InterPro" id="IPR008271">
    <property type="entry name" value="Ser/Thr_kinase_AS"/>
</dbReference>
<dbReference type="SMART" id="SM00220">
    <property type="entry name" value="S_TKc"/>
    <property type="match status" value="1"/>
</dbReference>
<comment type="caution">
    <text evidence="8">The sequence shown here is derived from an EMBL/GenBank/DDBJ whole genome shotgun (WGS) entry which is preliminary data.</text>
</comment>
<sequence length="404" mass="45104">MTSIGLLARRAVNSSAAAITAVILTVAHTGDGPQVGNDRTRARCDEFHKPFWRLGRPDSSFLHRAQKTDSRTKEIDQLHSIYKVDWGTVLGEGAFGRVYPAKHRDTGEKVALKKISKRYTNSTSFRSETDALLRIYENGGHPNILGLRDLYRDEKYYYLILDLVPGGEMFDHLIEYGSYSEDDASRLVQEILSALAFLHSIGITHADLKAENILLCEKKQGSETVKLIDFGCARSVLYHKGIATDEEIEDRIKSNPTPPMTHQLTEHLSPSAKDFIKSLMNPDPDQRLSAVAALRHSWIRGERTPTEKILGSDCKLAMNQDLRQKLATGIFAALVVEGMKAEIDNESSLSDASSRTHILKRAFEVFDDQGKGFVNEADLSRVITKVTGAELSRNDQRNMISIAF</sequence>
<dbReference type="GO" id="GO:0004674">
    <property type="term" value="F:protein serine/threonine kinase activity"/>
    <property type="evidence" value="ECO:0007669"/>
    <property type="project" value="UniProtKB-KW"/>
</dbReference>
<protein>
    <recommendedName>
        <fullName evidence="10">Calmodulin</fullName>
    </recommendedName>
</protein>
<keyword evidence="5" id="KW-0723">Serine/threonine-protein kinase</keyword>
<dbReference type="PROSITE" id="PS00108">
    <property type="entry name" value="PROTEIN_KINASE_ST"/>
    <property type="match status" value="1"/>
</dbReference>
<dbReference type="InterPro" id="IPR017441">
    <property type="entry name" value="Protein_kinase_ATP_BS"/>
</dbReference>
<keyword evidence="2 4" id="KW-0067">ATP-binding</keyword>
<dbReference type="InterPro" id="IPR002048">
    <property type="entry name" value="EF_hand_dom"/>
</dbReference>
<dbReference type="PANTHER" id="PTHR24347">
    <property type="entry name" value="SERINE/THREONINE-PROTEIN KINASE"/>
    <property type="match status" value="1"/>
</dbReference>
<evidence type="ECO:0000256" key="3">
    <source>
        <dbReference type="ARBA" id="ARBA00024334"/>
    </source>
</evidence>
<dbReference type="Gene3D" id="1.10.238.10">
    <property type="entry name" value="EF-hand"/>
    <property type="match status" value="1"/>
</dbReference>
<feature type="binding site" evidence="4">
    <location>
        <position position="113"/>
    </location>
    <ligand>
        <name>ATP</name>
        <dbReference type="ChEBI" id="CHEBI:30616"/>
    </ligand>
</feature>
<keyword evidence="9" id="KW-1185">Reference proteome</keyword>
<evidence type="ECO:0000256" key="1">
    <source>
        <dbReference type="ARBA" id="ARBA00022741"/>
    </source>
</evidence>
<feature type="domain" description="Protein kinase" evidence="6">
    <location>
        <begin position="84"/>
        <end position="404"/>
    </location>
</feature>
<keyword evidence="5" id="KW-0418">Kinase</keyword>
<dbReference type="Proteomes" id="UP001530400">
    <property type="component" value="Unassembled WGS sequence"/>
</dbReference>
<evidence type="ECO:0000313" key="9">
    <source>
        <dbReference type="Proteomes" id="UP001530400"/>
    </source>
</evidence>
<reference evidence="8 9" key="1">
    <citation type="submission" date="2024-10" db="EMBL/GenBank/DDBJ databases">
        <title>Updated reference genomes for cyclostephanoid diatoms.</title>
        <authorList>
            <person name="Roberts W.R."/>
            <person name="Alverson A.J."/>
        </authorList>
    </citation>
    <scope>NUCLEOTIDE SEQUENCE [LARGE SCALE GENOMIC DNA]</scope>
    <source>
        <strain evidence="8 9">AJA010-31</strain>
    </source>
</reference>
<evidence type="ECO:0000256" key="5">
    <source>
        <dbReference type="RuleBase" id="RU000304"/>
    </source>
</evidence>
<dbReference type="PROSITE" id="PS50011">
    <property type="entry name" value="PROTEIN_KINASE_DOM"/>
    <property type="match status" value="1"/>
</dbReference>
<name>A0ABD3NB42_9STRA</name>
<evidence type="ECO:0000259" key="6">
    <source>
        <dbReference type="PROSITE" id="PS50011"/>
    </source>
</evidence>
<dbReference type="PROSITE" id="PS00107">
    <property type="entry name" value="PROTEIN_KINASE_ATP"/>
    <property type="match status" value="1"/>
</dbReference>
<dbReference type="PROSITE" id="PS50222">
    <property type="entry name" value="EF_HAND_2"/>
    <property type="match status" value="1"/>
</dbReference>
<dbReference type="InterPro" id="IPR000719">
    <property type="entry name" value="Prot_kinase_dom"/>
</dbReference>
<dbReference type="SUPFAM" id="SSF56112">
    <property type="entry name" value="Protein kinase-like (PK-like)"/>
    <property type="match status" value="1"/>
</dbReference>
<keyword evidence="5" id="KW-0808">Transferase</keyword>
<evidence type="ECO:0000313" key="8">
    <source>
        <dbReference type="EMBL" id="KAL3772859.1"/>
    </source>
</evidence>
<dbReference type="Pfam" id="PF00069">
    <property type="entry name" value="Pkinase"/>
    <property type="match status" value="1"/>
</dbReference>
<feature type="domain" description="EF-hand" evidence="7">
    <location>
        <begin position="354"/>
        <end position="389"/>
    </location>
</feature>